<dbReference type="eggNOG" id="ENOG502R1ZZ">
    <property type="taxonomic scope" value="Eukaryota"/>
</dbReference>
<protein>
    <recommendedName>
        <fullName evidence="2">Retrotransposon gag domain-containing protein</fullName>
    </recommendedName>
</protein>
<organism evidence="3 4">
    <name type="scientific">Ricinus communis</name>
    <name type="common">Castor bean</name>
    <dbReference type="NCBI Taxonomy" id="3988"/>
    <lineage>
        <taxon>Eukaryota</taxon>
        <taxon>Viridiplantae</taxon>
        <taxon>Streptophyta</taxon>
        <taxon>Embryophyta</taxon>
        <taxon>Tracheophyta</taxon>
        <taxon>Spermatophyta</taxon>
        <taxon>Magnoliopsida</taxon>
        <taxon>eudicotyledons</taxon>
        <taxon>Gunneridae</taxon>
        <taxon>Pentapetalae</taxon>
        <taxon>rosids</taxon>
        <taxon>fabids</taxon>
        <taxon>Malpighiales</taxon>
        <taxon>Euphorbiaceae</taxon>
        <taxon>Acalyphoideae</taxon>
        <taxon>Acalypheae</taxon>
        <taxon>Ricinus</taxon>
    </lineage>
</organism>
<evidence type="ECO:0000259" key="2">
    <source>
        <dbReference type="Pfam" id="PF03732"/>
    </source>
</evidence>
<sequence length="211" mass="24107">MVAQLEQLIHTLNTQRKEIDSRDGSINRAPREPRNFNGIDRTENRQNFFHHQRTPEEERVSLASLHLEEDAQVWYLKLARDKPQLTWANFKYHCNLRFGPPTGSNKLGELSKLKQTGSVEQFQRQFEKLSAQTASLTSEQGMQIFIGGLREDIAVEVKLHNPPDLSTAMSLAQLYERRITTRKAAAQPSRRGEGNSIHRPMEAGAKSSPYI</sequence>
<dbReference type="Proteomes" id="UP000008311">
    <property type="component" value="Unassembled WGS sequence"/>
</dbReference>
<proteinExistence type="predicted"/>
<reference evidence="4" key="1">
    <citation type="journal article" date="2010" name="Nat. Biotechnol.">
        <title>Draft genome sequence of the oilseed species Ricinus communis.</title>
        <authorList>
            <person name="Chan A.P."/>
            <person name="Crabtree J."/>
            <person name="Zhao Q."/>
            <person name="Lorenzi H."/>
            <person name="Orvis J."/>
            <person name="Puiu D."/>
            <person name="Melake-Berhan A."/>
            <person name="Jones K.M."/>
            <person name="Redman J."/>
            <person name="Chen G."/>
            <person name="Cahoon E.B."/>
            <person name="Gedil M."/>
            <person name="Stanke M."/>
            <person name="Haas B.J."/>
            <person name="Wortman J.R."/>
            <person name="Fraser-Liggett C.M."/>
            <person name="Ravel J."/>
            <person name="Rabinowicz P.D."/>
        </authorList>
    </citation>
    <scope>NUCLEOTIDE SEQUENCE [LARGE SCALE GENOMIC DNA]</scope>
    <source>
        <strain evidence="4">cv. Hale</strain>
    </source>
</reference>
<gene>
    <name evidence="3" type="ORF">RCOM_1392990</name>
</gene>
<dbReference type="Pfam" id="PF03732">
    <property type="entry name" value="Retrotrans_gag"/>
    <property type="match status" value="1"/>
</dbReference>
<feature type="domain" description="Retrotransposon gag" evidence="2">
    <location>
        <begin position="62"/>
        <end position="151"/>
    </location>
</feature>
<dbReference type="EMBL" id="EQ973867">
    <property type="protein sequence ID" value="EEF41341.1"/>
    <property type="molecule type" value="Genomic_DNA"/>
</dbReference>
<evidence type="ECO:0000313" key="3">
    <source>
        <dbReference type="EMBL" id="EEF41341.1"/>
    </source>
</evidence>
<feature type="region of interest" description="Disordered" evidence="1">
    <location>
        <begin position="19"/>
        <end position="39"/>
    </location>
</feature>
<evidence type="ECO:0000256" key="1">
    <source>
        <dbReference type="SAM" id="MobiDB-lite"/>
    </source>
</evidence>
<dbReference type="InterPro" id="IPR005162">
    <property type="entry name" value="Retrotrans_gag_dom"/>
</dbReference>
<keyword evidence="4" id="KW-1185">Reference proteome</keyword>
<accession>B9S4Y8</accession>
<feature type="region of interest" description="Disordered" evidence="1">
    <location>
        <begin position="182"/>
        <end position="211"/>
    </location>
</feature>
<evidence type="ECO:0000313" key="4">
    <source>
        <dbReference type="Proteomes" id="UP000008311"/>
    </source>
</evidence>
<name>B9S4Y8_RICCO</name>
<dbReference type="AlphaFoldDB" id="B9S4Y8"/>
<dbReference type="InParanoid" id="B9S4Y8"/>